<evidence type="ECO:0000313" key="3">
    <source>
        <dbReference type="Proteomes" id="UP001162164"/>
    </source>
</evidence>
<keyword evidence="1" id="KW-0175">Coiled coil</keyword>
<keyword evidence="3" id="KW-1185">Reference proteome</keyword>
<sequence length="323" mass="36844">VFLCGTLYPKPRRYESAILNLDSEEGPGTHWVAYKKTGDSILYFDSFGSLKPPIELVHYFNPYKIRYNPDNPKYNYSLALIGFHTYNSIPNIESGVNNKFYYWELGDRATEKIINIPVGSYEIGDIEAYLQKRVVPSGAKQQSDSYFSLKPNNNTLKCKIRSKHEINFTPKDSLAALLGYSAQVLKPVTLCQSDLPVNQKNSSYSNPNFDESIVREEVRTYYPFVKSFGNNDEVEIAIYQQDSILLMSEAAIIIEGTLKKNATGTGTVVSTRTKRAEMEESIKQFVDMMREMKMEIKQGQDAIKEEMKQCQDEMKSAQEAMKN</sequence>
<organism evidence="2 3">
    <name type="scientific">Molorchus minor</name>
    <dbReference type="NCBI Taxonomy" id="1323400"/>
    <lineage>
        <taxon>Eukaryota</taxon>
        <taxon>Metazoa</taxon>
        <taxon>Ecdysozoa</taxon>
        <taxon>Arthropoda</taxon>
        <taxon>Hexapoda</taxon>
        <taxon>Insecta</taxon>
        <taxon>Pterygota</taxon>
        <taxon>Neoptera</taxon>
        <taxon>Endopterygota</taxon>
        <taxon>Coleoptera</taxon>
        <taxon>Polyphaga</taxon>
        <taxon>Cucujiformia</taxon>
        <taxon>Chrysomeloidea</taxon>
        <taxon>Cerambycidae</taxon>
        <taxon>Lamiinae</taxon>
        <taxon>Monochamini</taxon>
        <taxon>Molorchus</taxon>
    </lineage>
</organism>
<accession>A0ABQ9JW05</accession>
<protein>
    <recommendedName>
        <fullName evidence="4">Arylamine N-acetyltransferase</fullName>
    </recommendedName>
</protein>
<reference evidence="2" key="1">
    <citation type="journal article" date="2023" name="Insect Mol. Biol.">
        <title>Genome sequencing provides insights into the evolution of gene families encoding plant cell wall-degrading enzymes in longhorned beetles.</title>
        <authorList>
            <person name="Shin N.R."/>
            <person name="Okamura Y."/>
            <person name="Kirsch R."/>
            <person name="Pauchet Y."/>
        </authorList>
    </citation>
    <scope>NUCLEOTIDE SEQUENCE</scope>
    <source>
        <strain evidence="2">MMC_N1</strain>
    </source>
</reference>
<evidence type="ECO:0000256" key="1">
    <source>
        <dbReference type="SAM" id="Coils"/>
    </source>
</evidence>
<name>A0ABQ9JW05_9CUCU</name>
<gene>
    <name evidence="2" type="ORF">NQ317_002605</name>
</gene>
<evidence type="ECO:0000313" key="2">
    <source>
        <dbReference type="EMBL" id="KAJ8981577.1"/>
    </source>
</evidence>
<dbReference type="EMBL" id="JAPWTJ010000176">
    <property type="protein sequence ID" value="KAJ8981577.1"/>
    <property type="molecule type" value="Genomic_DNA"/>
</dbReference>
<feature type="non-terminal residue" evidence="2">
    <location>
        <position position="1"/>
    </location>
</feature>
<comment type="caution">
    <text evidence="2">The sequence shown here is derived from an EMBL/GenBank/DDBJ whole genome shotgun (WGS) entry which is preliminary data.</text>
</comment>
<proteinExistence type="predicted"/>
<dbReference type="Proteomes" id="UP001162164">
    <property type="component" value="Unassembled WGS sequence"/>
</dbReference>
<feature type="coiled-coil region" evidence="1">
    <location>
        <begin position="275"/>
        <end position="320"/>
    </location>
</feature>
<evidence type="ECO:0008006" key="4">
    <source>
        <dbReference type="Google" id="ProtNLM"/>
    </source>
</evidence>